<dbReference type="HOGENOM" id="CLU_2104280_0_0_6"/>
<dbReference type="EMBL" id="CP002189">
    <property type="protein sequence ID" value="ADV33930.1"/>
    <property type="molecule type" value="Genomic_DNA"/>
</dbReference>
<keyword evidence="3" id="KW-0998">Cell outer membrane</keyword>
<evidence type="ECO:0000256" key="2">
    <source>
        <dbReference type="ARBA" id="ARBA00023136"/>
    </source>
</evidence>
<dbReference type="GO" id="GO:1990063">
    <property type="term" value="C:Bam protein complex"/>
    <property type="evidence" value="ECO:0007669"/>
    <property type="project" value="TreeGrafter"/>
</dbReference>
<sequence>MDKKPHIKLKKKWNPFNRIHIYYYIWILLNSNCSSINQINYHLNYLNTKQGSYLQSQDIQKIRIGMTKSEILSNIGITPTLKNCFGSNIWYYIYHQYINGKLQYQTVILTFNNNDILTDFNILNNIKKNNHN</sequence>
<evidence type="ECO:0000313" key="5">
    <source>
        <dbReference type="EMBL" id="ADV33930.1"/>
    </source>
</evidence>
<dbReference type="STRING" id="859654.BVAF_548"/>
<dbReference type="InterPro" id="IPR026592">
    <property type="entry name" value="BamE"/>
</dbReference>
<name>E8Q6G1_BLOVB</name>
<dbReference type="KEGG" id="bva:BVAF_548"/>
<keyword evidence="2" id="KW-0472">Membrane</keyword>
<dbReference type="GO" id="GO:0030674">
    <property type="term" value="F:protein-macromolecule adaptor activity"/>
    <property type="evidence" value="ECO:0007669"/>
    <property type="project" value="TreeGrafter"/>
</dbReference>
<dbReference type="AlphaFoldDB" id="E8Q6G1"/>
<evidence type="ECO:0000259" key="4">
    <source>
        <dbReference type="Pfam" id="PF04355"/>
    </source>
</evidence>
<dbReference type="Proteomes" id="UP000007464">
    <property type="component" value="Chromosome"/>
</dbReference>
<dbReference type="Gene3D" id="3.30.1450.10">
    <property type="match status" value="1"/>
</dbReference>
<keyword evidence="6" id="KW-1185">Reference proteome</keyword>
<evidence type="ECO:0000313" key="6">
    <source>
        <dbReference type="Proteomes" id="UP000007464"/>
    </source>
</evidence>
<dbReference type="GO" id="GO:0043165">
    <property type="term" value="P:Gram-negative-bacterium-type cell outer membrane assembly"/>
    <property type="evidence" value="ECO:0007669"/>
    <property type="project" value="TreeGrafter"/>
</dbReference>
<proteinExistence type="predicted"/>
<protein>
    <submittedName>
        <fullName evidence="5">Small protein A</fullName>
    </submittedName>
</protein>
<feature type="domain" description="Outer membrane protein assembly factor BamE" evidence="4">
    <location>
        <begin position="51"/>
        <end position="118"/>
    </location>
</feature>
<accession>E8Q6G1</accession>
<dbReference type="PANTHER" id="PTHR37482:SF1">
    <property type="entry name" value="OUTER MEMBRANE PROTEIN ASSEMBLY FACTOR BAME"/>
    <property type="match status" value="1"/>
</dbReference>
<dbReference type="Pfam" id="PF04355">
    <property type="entry name" value="BamE"/>
    <property type="match status" value="1"/>
</dbReference>
<keyword evidence="1" id="KW-0732">Signal</keyword>
<dbReference type="GO" id="GO:0051205">
    <property type="term" value="P:protein insertion into membrane"/>
    <property type="evidence" value="ECO:0007669"/>
    <property type="project" value="TreeGrafter"/>
</dbReference>
<organism evidence="5 6">
    <name type="scientific">Blochmanniella vafra (strain BVAF)</name>
    <dbReference type="NCBI Taxonomy" id="859654"/>
    <lineage>
        <taxon>Bacteria</taxon>
        <taxon>Pseudomonadati</taxon>
        <taxon>Pseudomonadota</taxon>
        <taxon>Gammaproteobacteria</taxon>
        <taxon>Enterobacterales</taxon>
        <taxon>Enterobacteriaceae</taxon>
        <taxon>ant endosymbionts</taxon>
        <taxon>Candidatus Blochmanniella</taxon>
    </lineage>
</organism>
<dbReference type="RefSeq" id="WP_013516855.1">
    <property type="nucleotide sequence ID" value="NC_014909.2"/>
</dbReference>
<evidence type="ECO:0000256" key="3">
    <source>
        <dbReference type="ARBA" id="ARBA00023237"/>
    </source>
</evidence>
<dbReference type="InterPro" id="IPR037873">
    <property type="entry name" value="BamE-like"/>
</dbReference>
<gene>
    <name evidence="5" type="primary">smpA</name>
    <name evidence="5" type="ordered locus">BVAF_548</name>
</gene>
<evidence type="ECO:0000256" key="1">
    <source>
        <dbReference type="ARBA" id="ARBA00022729"/>
    </source>
</evidence>
<dbReference type="PANTHER" id="PTHR37482">
    <property type="entry name" value="OUTER MEMBRANE PROTEIN ASSEMBLY FACTOR BAME"/>
    <property type="match status" value="1"/>
</dbReference>
<dbReference type="InterPro" id="IPR007450">
    <property type="entry name" value="BamE_dom"/>
</dbReference>
<reference evidence="5 6" key="1">
    <citation type="journal article" date="2010" name="BMC Genomics">
        <title>Unprecedented loss of ammonia assimilation capability in a urease-encoding bacterial mutualist.</title>
        <authorList>
            <person name="Williams L.E."/>
            <person name="Wernegreen J.J."/>
        </authorList>
    </citation>
    <scope>NUCLEOTIDE SEQUENCE [LARGE SCALE GENOMIC DNA]</scope>
    <source>
        <strain evidence="5 6">BVAF</strain>
    </source>
</reference>